<feature type="chain" id="PRO_5044811534" evidence="1">
    <location>
        <begin position="24"/>
        <end position="96"/>
    </location>
</feature>
<organism evidence="2 3">
    <name type="scientific">Urochloa decumbens</name>
    <dbReference type="NCBI Taxonomy" id="240449"/>
    <lineage>
        <taxon>Eukaryota</taxon>
        <taxon>Viridiplantae</taxon>
        <taxon>Streptophyta</taxon>
        <taxon>Embryophyta</taxon>
        <taxon>Tracheophyta</taxon>
        <taxon>Spermatophyta</taxon>
        <taxon>Magnoliopsida</taxon>
        <taxon>Liliopsida</taxon>
        <taxon>Poales</taxon>
        <taxon>Poaceae</taxon>
        <taxon>PACMAD clade</taxon>
        <taxon>Panicoideae</taxon>
        <taxon>Panicodae</taxon>
        <taxon>Paniceae</taxon>
        <taxon>Melinidinae</taxon>
        <taxon>Urochloa</taxon>
    </lineage>
</organism>
<evidence type="ECO:0000313" key="2">
    <source>
        <dbReference type="EMBL" id="CAL4903414.1"/>
    </source>
</evidence>
<proteinExistence type="predicted"/>
<reference evidence="2" key="1">
    <citation type="submission" date="2024-10" db="EMBL/GenBank/DDBJ databases">
        <authorList>
            <person name="Ryan C."/>
        </authorList>
    </citation>
    <scope>NUCLEOTIDE SEQUENCE [LARGE SCALE GENOMIC DNA]</scope>
</reference>
<keyword evidence="3" id="KW-1185">Reference proteome</keyword>
<dbReference type="Proteomes" id="UP001497457">
    <property type="component" value="Chromosome 11b"/>
</dbReference>
<protein>
    <submittedName>
        <fullName evidence="2">Uncharacterized protein</fullName>
    </submittedName>
</protein>
<name>A0ABC8W6W4_9POAL</name>
<keyword evidence="1" id="KW-0732">Signal</keyword>
<dbReference type="AlphaFoldDB" id="A0ABC8W6W4"/>
<gene>
    <name evidence="2" type="ORF">URODEC1_LOCUS10523</name>
</gene>
<dbReference type="EMBL" id="OZ075121">
    <property type="protein sequence ID" value="CAL4903414.1"/>
    <property type="molecule type" value="Genomic_DNA"/>
</dbReference>
<evidence type="ECO:0000313" key="3">
    <source>
        <dbReference type="Proteomes" id="UP001497457"/>
    </source>
</evidence>
<sequence>MAASHTAIVTLLLLASSQSLVHARMVPKDHPHVHAVEIIPSSSPSVSQDLLQVFTAPPTPLALTTDKPETMTTAKRRLIIQVAADGSVPSPGVGHH</sequence>
<feature type="signal peptide" evidence="1">
    <location>
        <begin position="1"/>
        <end position="23"/>
    </location>
</feature>
<evidence type="ECO:0000256" key="1">
    <source>
        <dbReference type="SAM" id="SignalP"/>
    </source>
</evidence>
<accession>A0ABC8W6W4</accession>